<dbReference type="GeneID" id="11494455"/>
<name>G0WH39_NAUDC</name>
<dbReference type="RefSeq" id="XP_003672360.1">
    <property type="nucleotide sequence ID" value="XM_003672312.1"/>
</dbReference>
<protein>
    <recommendedName>
        <fullName evidence="5">Protein ECM19</fullName>
    </recommendedName>
</protein>
<keyword evidence="4" id="KW-1185">Reference proteome</keyword>
<dbReference type="OrthoDB" id="4080273at2759"/>
<evidence type="ECO:0000313" key="3">
    <source>
        <dbReference type="EMBL" id="CCD27117.1"/>
    </source>
</evidence>
<evidence type="ECO:0000313" key="4">
    <source>
        <dbReference type="Proteomes" id="UP000000689"/>
    </source>
</evidence>
<gene>
    <name evidence="3" type="primary">NDAI0J02250</name>
    <name evidence="3" type="ordered locus">NDAI_0J02250</name>
</gene>
<evidence type="ECO:0000256" key="1">
    <source>
        <dbReference type="SAM" id="MobiDB-lite"/>
    </source>
</evidence>
<organism evidence="3 4">
    <name type="scientific">Naumovozyma dairenensis (strain ATCC 10597 / BCRC 20456 / CBS 421 / NBRC 0211 / NRRL Y-12639)</name>
    <name type="common">Saccharomyces dairenensis</name>
    <dbReference type="NCBI Taxonomy" id="1071378"/>
    <lineage>
        <taxon>Eukaryota</taxon>
        <taxon>Fungi</taxon>
        <taxon>Dikarya</taxon>
        <taxon>Ascomycota</taxon>
        <taxon>Saccharomycotina</taxon>
        <taxon>Saccharomycetes</taxon>
        <taxon>Saccharomycetales</taxon>
        <taxon>Saccharomycetaceae</taxon>
        <taxon>Naumovozyma</taxon>
    </lineage>
</organism>
<accession>G0WH39</accession>
<feature type="region of interest" description="Disordered" evidence="1">
    <location>
        <begin position="53"/>
        <end position="87"/>
    </location>
</feature>
<keyword evidence="2" id="KW-0812">Transmembrane</keyword>
<feature type="transmembrane region" description="Helical" evidence="2">
    <location>
        <begin position="7"/>
        <end position="27"/>
    </location>
</feature>
<dbReference type="KEGG" id="ndi:NDAI_0J02250"/>
<keyword evidence="2" id="KW-1133">Transmembrane helix</keyword>
<dbReference type="HOGENOM" id="CLU_2483885_0_0_1"/>
<dbReference type="Proteomes" id="UP000000689">
    <property type="component" value="Chromosome 10"/>
</dbReference>
<feature type="compositionally biased region" description="Polar residues" evidence="1">
    <location>
        <begin position="53"/>
        <end position="65"/>
    </location>
</feature>
<sequence>MARLRGFDVLTVAVVSAASVYMGINFFQPIVLQQLDKNGGLRPDIDVDTLKQLQVPTTERSNQDAQRILKEDEQDLVRGLEPSPREK</sequence>
<reference evidence="3 4" key="1">
    <citation type="journal article" date="2011" name="Proc. Natl. Acad. Sci. U.S.A.">
        <title>Evolutionary erosion of yeast sex chromosomes by mating-type switching accidents.</title>
        <authorList>
            <person name="Gordon J.L."/>
            <person name="Armisen D."/>
            <person name="Proux-Wera E."/>
            <person name="Oheigeartaigh S.S."/>
            <person name="Byrne K.P."/>
            <person name="Wolfe K.H."/>
        </authorList>
    </citation>
    <scope>NUCLEOTIDE SEQUENCE [LARGE SCALE GENOMIC DNA]</scope>
    <source>
        <strain evidence="4">ATCC 10597 / BCRC 20456 / CBS 421 / NBRC 0211 / NRRL Y-12639</strain>
    </source>
</reference>
<keyword evidence="2" id="KW-0472">Membrane</keyword>
<evidence type="ECO:0008006" key="5">
    <source>
        <dbReference type="Google" id="ProtNLM"/>
    </source>
</evidence>
<feature type="compositionally biased region" description="Basic and acidic residues" evidence="1">
    <location>
        <begin position="67"/>
        <end position="87"/>
    </location>
</feature>
<dbReference type="EMBL" id="HE580276">
    <property type="protein sequence ID" value="CCD27117.1"/>
    <property type="molecule type" value="Genomic_DNA"/>
</dbReference>
<proteinExistence type="predicted"/>
<evidence type="ECO:0000256" key="2">
    <source>
        <dbReference type="SAM" id="Phobius"/>
    </source>
</evidence>
<dbReference type="AlphaFoldDB" id="G0WH39"/>
<dbReference type="eggNOG" id="ENOG502S9HI">
    <property type="taxonomic scope" value="Eukaryota"/>
</dbReference>